<evidence type="ECO:0000256" key="3">
    <source>
        <dbReference type="ARBA" id="ARBA00022737"/>
    </source>
</evidence>
<evidence type="ECO:0000313" key="5">
    <source>
        <dbReference type="EMBL" id="SNR49877.1"/>
    </source>
</evidence>
<proteinExistence type="inferred from homology"/>
<dbReference type="InterPro" id="IPR001451">
    <property type="entry name" value="Hexapep"/>
</dbReference>
<sequence>MSFLKRIKIQLKRVYNPHTIFLNKLRKQGAIIGKNVQIVDKGSFLYEPWCAELIEIQDEVVIAAGVRLVNHDSSYANIFGKLPTKYGKIIIESNVYIGVNSIILPGVRIGESSLIGAGTIINKSIPPRSVVVGSPCKIIGTIDKGVEKYIKMIDNDNELIDFIDVGGSYSEIMSNHGFKSDQYIMNAYNEYYKKNKE</sequence>
<dbReference type="InterPro" id="IPR018357">
    <property type="entry name" value="Hexapep_transf_CS"/>
</dbReference>
<dbReference type="Pfam" id="PF00132">
    <property type="entry name" value="Hexapep"/>
    <property type="match status" value="1"/>
</dbReference>
<dbReference type="PANTHER" id="PTHR43300">
    <property type="entry name" value="ACETYLTRANSFERASE"/>
    <property type="match status" value="1"/>
</dbReference>
<dbReference type="InterPro" id="IPR050179">
    <property type="entry name" value="Trans_hexapeptide_repeat"/>
</dbReference>
<dbReference type="GO" id="GO:0016746">
    <property type="term" value="F:acyltransferase activity"/>
    <property type="evidence" value="ECO:0007669"/>
    <property type="project" value="UniProtKB-KW"/>
</dbReference>
<keyword evidence="6" id="KW-1185">Reference proteome</keyword>
<gene>
    <name evidence="5" type="ORF">SAMN06265371_1049</name>
</gene>
<protein>
    <submittedName>
        <fullName evidence="5">Transferase hexapeptide (Six repeat-containing protein)</fullName>
    </submittedName>
</protein>
<keyword evidence="3" id="KW-0677">Repeat</keyword>
<dbReference type="PANTHER" id="PTHR43300:SF11">
    <property type="entry name" value="ACETYLTRANSFERASE RV3034C-RELATED"/>
    <property type="match status" value="1"/>
</dbReference>
<dbReference type="InterPro" id="IPR011004">
    <property type="entry name" value="Trimer_LpxA-like_sf"/>
</dbReference>
<evidence type="ECO:0000256" key="1">
    <source>
        <dbReference type="ARBA" id="ARBA00007274"/>
    </source>
</evidence>
<dbReference type="OrthoDB" id="9812571at2"/>
<dbReference type="CDD" id="cd04647">
    <property type="entry name" value="LbH_MAT_like"/>
    <property type="match status" value="1"/>
</dbReference>
<dbReference type="EMBL" id="FZNT01000004">
    <property type="protein sequence ID" value="SNR49877.1"/>
    <property type="molecule type" value="Genomic_DNA"/>
</dbReference>
<keyword evidence="4" id="KW-0012">Acyltransferase</keyword>
<evidence type="ECO:0000256" key="2">
    <source>
        <dbReference type="ARBA" id="ARBA00022679"/>
    </source>
</evidence>
<organism evidence="5 6">
    <name type="scientific">Lutibacter agarilyticus</name>
    <dbReference type="NCBI Taxonomy" id="1109740"/>
    <lineage>
        <taxon>Bacteria</taxon>
        <taxon>Pseudomonadati</taxon>
        <taxon>Bacteroidota</taxon>
        <taxon>Flavobacteriia</taxon>
        <taxon>Flavobacteriales</taxon>
        <taxon>Flavobacteriaceae</taxon>
        <taxon>Lutibacter</taxon>
    </lineage>
</organism>
<dbReference type="Gene3D" id="2.160.10.10">
    <property type="entry name" value="Hexapeptide repeat proteins"/>
    <property type="match status" value="1"/>
</dbReference>
<evidence type="ECO:0000313" key="6">
    <source>
        <dbReference type="Proteomes" id="UP000198384"/>
    </source>
</evidence>
<dbReference type="SUPFAM" id="SSF51161">
    <property type="entry name" value="Trimeric LpxA-like enzymes"/>
    <property type="match status" value="1"/>
</dbReference>
<accession>A0A238WTK1</accession>
<keyword evidence="2 5" id="KW-0808">Transferase</keyword>
<dbReference type="PROSITE" id="PS00101">
    <property type="entry name" value="HEXAPEP_TRANSFERASES"/>
    <property type="match status" value="1"/>
</dbReference>
<dbReference type="Proteomes" id="UP000198384">
    <property type="component" value="Unassembled WGS sequence"/>
</dbReference>
<name>A0A238WTK1_9FLAO</name>
<reference evidence="5 6" key="1">
    <citation type="submission" date="2017-06" db="EMBL/GenBank/DDBJ databases">
        <authorList>
            <person name="Kim H.J."/>
            <person name="Triplett B.A."/>
        </authorList>
    </citation>
    <scope>NUCLEOTIDE SEQUENCE [LARGE SCALE GENOMIC DNA]</scope>
    <source>
        <strain evidence="5 6">DSM 29150</strain>
    </source>
</reference>
<evidence type="ECO:0000256" key="4">
    <source>
        <dbReference type="ARBA" id="ARBA00023315"/>
    </source>
</evidence>
<dbReference type="AlphaFoldDB" id="A0A238WTK1"/>
<comment type="similarity">
    <text evidence="1">Belongs to the transferase hexapeptide repeat family.</text>
</comment>